<accession>A0AA40EUP3</accession>
<dbReference type="InterPro" id="IPR057940">
    <property type="entry name" value="Tri-helical_dom"/>
</dbReference>
<keyword evidence="5" id="KW-1185">Reference proteome</keyword>
<organism evidence="4 5">
    <name type="scientific">Schizothecium vesticola</name>
    <dbReference type="NCBI Taxonomy" id="314040"/>
    <lineage>
        <taxon>Eukaryota</taxon>
        <taxon>Fungi</taxon>
        <taxon>Dikarya</taxon>
        <taxon>Ascomycota</taxon>
        <taxon>Pezizomycotina</taxon>
        <taxon>Sordariomycetes</taxon>
        <taxon>Sordariomycetidae</taxon>
        <taxon>Sordariales</taxon>
        <taxon>Schizotheciaceae</taxon>
        <taxon>Schizothecium</taxon>
    </lineage>
</organism>
<proteinExistence type="predicted"/>
<dbReference type="InterPro" id="IPR056669">
    <property type="entry name" value="DUF7767"/>
</dbReference>
<dbReference type="AlphaFoldDB" id="A0AA40EUP3"/>
<evidence type="ECO:0000259" key="2">
    <source>
        <dbReference type="Pfam" id="PF24465"/>
    </source>
</evidence>
<dbReference type="Pfam" id="PF24465">
    <property type="entry name" value="Tri-helical"/>
    <property type="match status" value="2"/>
</dbReference>
<reference evidence="4" key="1">
    <citation type="submission" date="2023-06" db="EMBL/GenBank/DDBJ databases">
        <title>Genome-scale phylogeny and comparative genomics of the fungal order Sordariales.</title>
        <authorList>
            <consortium name="Lawrence Berkeley National Laboratory"/>
            <person name="Hensen N."/>
            <person name="Bonometti L."/>
            <person name="Westerberg I."/>
            <person name="Brannstrom I.O."/>
            <person name="Guillou S."/>
            <person name="Cros-Aarteil S."/>
            <person name="Calhoun S."/>
            <person name="Haridas S."/>
            <person name="Kuo A."/>
            <person name="Mondo S."/>
            <person name="Pangilinan J."/>
            <person name="Riley R."/>
            <person name="LaButti K."/>
            <person name="Andreopoulos B."/>
            <person name="Lipzen A."/>
            <person name="Chen C."/>
            <person name="Yanf M."/>
            <person name="Daum C."/>
            <person name="Ng V."/>
            <person name="Clum A."/>
            <person name="Steindorff A."/>
            <person name="Ohm R."/>
            <person name="Martin F."/>
            <person name="Silar P."/>
            <person name="Natvig D."/>
            <person name="Lalanne C."/>
            <person name="Gautier V."/>
            <person name="Ament-velasquez S.L."/>
            <person name="Kruys A."/>
            <person name="Hutchinson M.I."/>
            <person name="Powell A.J."/>
            <person name="Barry K."/>
            <person name="Miller A.N."/>
            <person name="Grigoriev I.V."/>
            <person name="Debuchy R."/>
            <person name="Gladieux P."/>
            <person name="Thoren M.H."/>
            <person name="Johannesson H."/>
        </authorList>
    </citation>
    <scope>NUCLEOTIDE SEQUENCE</scope>
    <source>
        <strain evidence="4">SMH3187-1</strain>
    </source>
</reference>
<feature type="compositionally biased region" description="Polar residues" evidence="1">
    <location>
        <begin position="283"/>
        <end position="294"/>
    </location>
</feature>
<feature type="domain" description="Tri-helical" evidence="2">
    <location>
        <begin position="151"/>
        <end position="237"/>
    </location>
</feature>
<name>A0AA40EUP3_9PEZI</name>
<feature type="region of interest" description="Disordered" evidence="1">
    <location>
        <begin position="252"/>
        <end position="336"/>
    </location>
</feature>
<comment type="caution">
    <text evidence="4">The sequence shown here is derived from an EMBL/GenBank/DDBJ whole genome shotgun (WGS) entry which is preliminary data.</text>
</comment>
<protein>
    <submittedName>
        <fullName evidence="4">Uncharacterized protein</fullName>
    </submittedName>
</protein>
<feature type="region of interest" description="Disordered" evidence="1">
    <location>
        <begin position="25"/>
        <end position="49"/>
    </location>
</feature>
<feature type="domain" description="DUF7767" evidence="3">
    <location>
        <begin position="398"/>
        <end position="492"/>
    </location>
</feature>
<dbReference type="PANTHER" id="PTHR38788">
    <property type="entry name" value="CLR5 DOMAIN-CONTAINING PROTEIN"/>
    <property type="match status" value="1"/>
</dbReference>
<evidence type="ECO:0000313" key="5">
    <source>
        <dbReference type="Proteomes" id="UP001172155"/>
    </source>
</evidence>
<dbReference type="Pfam" id="PF24962">
    <property type="entry name" value="DUF7767"/>
    <property type="match status" value="1"/>
</dbReference>
<dbReference type="EMBL" id="JAUKUD010000004">
    <property type="protein sequence ID" value="KAK0745779.1"/>
    <property type="molecule type" value="Genomic_DNA"/>
</dbReference>
<evidence type="ECO:0000256" key="1">
    <source>
        <dbReference type="SAM" id="MobiDB-lite"/>
    </source>
</evidence>
<evidence type="ECO:0000259" key="3">
    <source>
        <dbReference type="Pfam" id="PF24962"/>
    </source>
</evidence>
<gene>
    <name evidence="4" type="ORF">B0T18DRAFT_410135</name>
</gene>
<feature type="domain" description="Tri-helical" evidence="2">
    <location>
        <begin position="59"/>
        <end position="141"/>
    </location>
</feature>
<dbReference type="Proteomes" id="UP001172155">
    <property type="component" value="Unassembled WGS sequence"/>
</dbReference>
<dbReference type="PANTHER" id="PTHR38788:SF5">
    <property type="entry name" value="CLR5 DOMAIN-CONTAINING PROTEIN"/>
    <property type="match status" value="1"/>
</dbReference>
<evidence type="ECO:0000313" key="4">
    <source>
        <dbReference type="EMBL" id="KAK0745779.1"/>
    </source>
</evidence>
<sequence>MDREEVLRRIEERRIAVEQEQRELWATKKRRRHTKPYAGLAPDPPGPPRYPSEMTLTEAKAILQFDNPAGYKALRDQFEKMHSAEGGFRKAGNQARWQALTDKLIRDNMHLRGVMWDQEGMAQKRLALDVICLGSVKRSRETDMNMTTAEAQRVLGLDPAQGRETRRILYTILAEFKFTNRAFEGPERWEEVKGRWLTEHEALGAALVRDGTDEEHKLREKAVKVISKDVCSRHRQDVKKNGGLPVDITAIPAVKPRVTGRRDRQPLKPVDQGRPAMNRPSRPRQSAHTTSQPRNAPPPAHTQSRLLPPDDDNDMPSPPSPAASMSPMDDDHQLDPSLLDTQHQQQNPFLNDQYIQGVLQAATRSDPPAPPFYSHQQPLPPAPAPAPIATTTTSGFAPTAVYFRLHPTSSVAAPALWISTLTAPSVGELRARAADRFGAASGVVCVGIEGIIKDPGGGDATLPLPVSDDGELGAYLEHVKGMMAPTFSVTLSGSGGWV</sequence>